<dbReference type="GO" id="GO:0008237">
    <property type="term" value="F:metallopeptidase activity"/>
    <property type="evidence" value="ECO:0007669"/>
    <property type="project" value="TreeGrafter"/>
</dbReference>
<keyword evidence="4" id="KW-1185">Reference proteome</keyword>
<dbReference type="GO" id="GO:0005634">
    <property type="term" value="C:nucleus"/>
    <property type="evidence" value="ECO:0007669"/>
    <property type="project" value="TreeGrafter"/>
</dbReference>
<feature type="compositionally biased region" description="Low complexity" evidence="1">
    <location>
        <begin position="548"/>
        <end position="574"/>
    </location>
</feature>
<dbReference type="GO" id="GO:0006281">
    <property type="term" value="P:DNA repair"/>
    <property type="evidence" value="ECO:0007669"/>
    <property type="project" value="TreeGrafter"/>
</dbReference>
<evidence type="ECO:0000313" key="4">
    <source>
        <dbReference type="Proteomes" id="UP001165080"/>
    </source>
</evidence>
<feature type="compositionally biased region" description="Low complexity" evidence="1">
    <location>
        <begin position="307"/>
        <end position="328"/>
    </location>
</feature>
<feature type="compositionally biased region" description="Basic and acidic residues" evidence="1">
    <location>
        <begin position="377"/>
        <end position="390"/>
    </location>
</feature>
<feature type="compositionally biased region" description="Low complexity" evidence="1">
    <location>
        <begin position="655"/>
        <end position="675"/>
    </location>
</feature>
<name>A0A9W6BWI8_9CHLO</name>
<dbReference type="PROSITE" id="PS51397">
    <property type="entry name" value="WLM"/>
    <property type="match status" value="1"/>
</dbReference>
<dbReference type="PANTHER" id="PTHR46622">
    <property type="entry name" value="DNA-DEPENDENT METALLOPROTEASE WSS1"/>
    <property type="match status" value="1"/>
</dbReference>
<sequence>MALYDSKADFKVHEMKSMGKSRDTEAMDWLKRISHQVQPIMRRREWRVPLLSEFFPANPNLLGLNIGGGGGRTREIKAVHCLPALRPARPPAARPSARSAHVPYAVRLRPARDPDSFLPYESVLGTMLHELVHNVRGPHDGAFYKLLDEITAECEELMSRGVGGTGVGFDGPSCGRLGSHAFIPLHNPEPGRLRDAALKAAEERAKRQRIMPAGPRRLGGGDGAGRTLRRYATPAEAAAAAAERRCSDNRWCPCERLAGVVNRAVAQAEAEAARQREAARGGGAGFGGAPGSGSAGSAAGAASAAPAASAPSIPFGGGPSAAPGPSHTLHSRPPPPPLRPPPTAAEVEADIIRRIEDGVIDLTLDDSDSEPESESEPELKHDPTQQRKPESGSGLGSSGGAEAAPMGPTRGADGALQGASAGDGWRPSGGPRQPPQGASAAAAVAAGGRGGGGLSGIGAEGASAGGERGGGRLRLGPSVDGGAVGGRGAAAGDAAGPAPGGPSGPAARKRERLNDVEGVRTAPAAVKLEQQQRAAPQPPQPVAPRPPLQVLQPRNPAAAAAAAAALARMQQQSQQPPPLQPAVSSGVVASERRQRQECQRVPAPQRQRQGIHAASQPELPASALPPGGAGQGVQRQQPLPPPLPPQQQQQRRRVQQQAQGRGVGAAAEAAVGARPSLVGGGADDVIDLTED</sequence>
<feature type="compositionally biased region" description="Gly residues" evidence="1">
    <location>
        <begin position="280"/>
        <end position="294"/>
    </location>
</feature>
<dbReference type="AlphaFoldDB" id="A0A9W6BWI8"/>
<reference evidence="3 4" key="1">
    <citation type="journal article" date="2023" name="Commun. Biol.">
        <title>Reorganization of the ancestral sex-determining regions during the evolution of trioecy in Pleodorina starrii.</title>
        <authorList>
            <person name="Takahashi K."/>
            <person name="Suzuki S."/>
            <person name="Kawai-Toyooka H."/>
            <person name="Yamamoto K."/>
            <person name="Hamaji T."/>
            <person name="Ootsuki R."/>
            <person name="Yamaguchi H."/>
            <person name="Kawachi M."/>
            <person name="Higashiyama T."/>
            <person name="Nozaki H."/>
        </authorList>
    </citation>
    <scope>NUCLEOTIDE SEQUENCE [LARGE SCALE GENOMIC DNA]</scope>
    <source>
        <strain evidence="3 4">NIES-4479</strain>
    </source>
</reference>
<proteinExistence type="predicted"/>
<feature type="compositionally biased region" description="Low complexity" evidence="1">
    <location>
        <begin position="428"/>
        <end position="446"/>
    </location>
</feature>
<accession>A0A9W6BWI8</accession>
<dbReference type="InterPro" id="IPR013536">
    <property type="entry name" value="WLM_dom"/>
</dbReference>
<dbReference type="Pfam" id="PF08325">
    <property type="entry name" value="WLM"/>
    <property type="match status" value="2"/>
</dbReference>
<feature type="domain" description="WLM" evidence="2">
    <location>
        <begin position="3"/>
        <end position="206"/>
    </location>
</feature>
<dbReference type="Proteomes" id="UP001165080">
    <property type="component" value="Unassembled WGS sequence"/>
</dbReference>
<dbReference type="EMBL" id="BRXU01000026">
    <property type="protein sequence ID" value="GLC59137.1"/>
    <property type="molecule type" value="Genomic_DNA"/>
</dbReference>
<evidence type="ECO:0000313" key="3">
    <source>
        <dbReference type="EMBL" id="GLC59137.1"/>
    </source>
</evidence>
<feature type="region of interest" description="Disordered" evidence="1">
    <location>
        <begin position="307"/>
        <end position="691"/>
    </location>
</feature>
<evidence type="ECO:0000256" key="1">
    <source>
        <dbReference type="SAM" id="MobiDB-lite"/>
    </source>
</evidence>
<gene>
    <name evidence="3" type="primary">PLEST009695</name>
    <name evidence="3" type="ORF">PLESTB_001452300</name>
</gene>
<feature type="compositionally biased region" description="Gly residues" evidence="1">
    <location>
        <begin position="447"/>
        <end position="468"/>
    </location>
</feature>
<dbReference type="PANTHER" id="PTHR46622:SF1">
    <property type="entry name" value="DNA-DEPENDENT METALLOPROTEASE WSS1"/>
    <property type="match status" value="1"/>
</dbReference>
<feature type="compositionally biased region" description="Acidic residues" evidence="1">
    <location>
        <begin position="363"/>
        <end position="376"/>
    </location>
</feature>
<feature type="region of interest" description="Disordered" evidence="1">
    <location>
        <begin position="280"/>
        <end position="299"/>
    </location>
</feature>
<evidence type="ECO:0000259" key="2">
    <source>
        <dbReference type="PROSITE" id="PS51397"/>
    </source>
</evidence>
<dbReference type="InterPro" id="IPR053000">
    <property type="entry name" value="WSS1-like_metalloprotease"/>
</dbReference>
<feature type="compositionally biased region" description="Pro residues" evidence="1">
    <location>
        <begin position="332"/>
        <end position="343"/>
    </location>
</feature>
<feature type="compositionally biased region" description="Pro residues" evidence="1">
    <location>
        <begin position="536"/>
        <end position="547"/>
    </location>
</feature>
<comment type="caution">
    <text evidence="3">The sequence shown here is derived from an EMBL/GenBank/DDBJ whole genome shotgun (WGS) entry which is preliminary data.</text>
</comment>
<organism evidence="3 4">
    <name type="scientific">Pleodorina starrii</name>
    <dbReference type="NCBI Taxonomy" id="330485"/>
    <lineage>
        <taxon>Eukaryota</taxon>
        <taxon>Viridiplantae</taxon>
        <taxon>Chlorophyta</taxon>
        <taxon>core chlorophytes</taxon>
        <taxon>Chlorophyceae</taxon>
        <taxon>CS clade</taxon>
        <taxon>Chlamydomonadales</taxon>
        <taxon>Volvocaceae</taxon>
        <taxon>Pleodorina</taxon>
    </lineage>
</organism>
<protein>
    <recommendedName>
        <fullName evidence="2">WLM domain-containing protein</fullName>
    </recommendedName>
</protein>